<sequence length="445" mass="47646" precursor="true">MAATTSPPPRRRPRSIAAVLAGALLLLSLGAANSSAQPRWHPGPPDHHGPRSWVGTWATAPTATPESSTPVLDDETIRQVVHTSVGGDRVRLRLTNEFGETPLRIGEVRVALRAGSSGTDIALRTDRRVTFGGKESVTVPAGAPMLSDPVRLRLPARSEVVVSIHLPERTPVTTLHGFSYQENAVASGNATGVTSVSATRTLTQWHFLSGVSVRARGKHTGAVVALGDSITDGAESTVGANNRWPDLLAERLRRTGVLNAGISGNRLLHDPNPPEGSDAESYAAFFGQSALGRFDRDVLAQPGAEHVIVLLGVNDLGHPGTSAPESETVTAEEIIGGHRQLIARAHAAGLRIYGGTILPFKGDTLGFYSEENEAKRRAVNEWIRNSADYDAVIDFAEVMRDPDDPLRLNPKYDSGDHLHPNDAGMQAMADAIPTRLFRPGHHRPR</sequence>
<keyword evidence="1" id="KW-0732">Signal</keyword>
<keyword evidence="3" id="KW-0378">Hydrolase</keyword>
<protein>
    <submittedName>
        <fullName evidence="3">GDSL-like Lipase/Acylhydrolase</fullName>
    </submittedName>
</protein>
<dbReference type="EMBL" id="CP036455">
    <property type="protein sequence ID" value="QBI54960.1"/>
    <property type="molecule type" value="Genomic_DNA"/>
</dbReference>
<dbReference type="GO" id="GO:0016787">
    <property type="term" value="F:hydrolase activity"/>
    <property type="evidence" value="ECO:0007669"/>
    <property type="project" value="UniProtKB-KW"/>
</dbReference>
<dbReference type="OrthoDB" id="1828825at2"/>
<gene>
    <name evidence="3" type="ORF">EKD16_15940</name>
</gene>
<evidence type="ECO:0000313" key="4">
    <source>
        <dbReference type="Proteomes" id="UP000292235"/>
    </source>
</evidence>
<dbReference type="KEGG" id="strr:EKD16_15940"/>
<dbReference type="InterPro" id="IPR036514">
    <property type="entry name" value="SGNH_hydro_sf"/>
</dbReference>
<keyword evidence="4" id="KW-1185">Reference proteome</keyword>
<evidence type="ECO:0000313" key="3">
    <source>
        <dbReference type="EMBL" id="QBI54960.1"/>
    </source>
</evidence>
<name>A0A4P6Q402_9ACTN</name>
<reference evidence="3 4" key="1">
    <citation type="submission" date="2019-02" db="EMBL/GenBank/DDBJ databases">
        <authorList>
            <person name="Khodamoradi S."/>
            <person name="Hahnke R.L."/>
            <person name="Kaempfer P."/>
            <person name="Schumann P."/>
            <person name="Rohde M."/>
            <person name="Steinert M."/>
            <person name="Luzhetskyy A."/>
            <person name="Wink J."/>
            <person name="Ruckert C."/>
        </authorList>
    </citation>
    <scope>NUCLEOTIDE SEQUENCE [LARGE SCALE GENOMIC DNA]</scope>
    <source>
        <strain evidence="3 4">M2</strain>
    </source>
</reference>
<dbReference type="PANTHER" id="PTHR43784">
    <property type="entry name" value="GDSL-LIKE LIPASE/ACYLHYDROLASE, PUTATIVE (AFU_ORTHOLOGUE AFUA_2G00820)-RELATED"/>
    <property type="match status" value="1"/>
</dbReference>
<organism evidence="3 4">
    <name type="scientific">Streptomonospora litoralis</name>
    <dbReference type="NCBI Taxonomy" id="2498135"/>
    <lineage>
        <taxon>Bacteria</taxon>
        <taxon>Bacillati</taxon>
        <taxon>Actinomycetota</taxon>
        <taxon>Actinomycetes</taxon>
        <taxon>Streptosporangiales</taxon>
        <taxon>Nocardiopsidaceae</taxon>
        <taxon>Streptomonospora</taxon>
    </lineage>
</organism>
<dbReference type="Gene3D" id="3.40.50.1110">
    <property type="entry name" value="SGNH hydrolase"/>
    <property type="match status" value="1"/>
</dbReference>
<accession>A0A4P6Q402</accession>
<evidence type="ECO:0000259" key="2">
    <source>
        <dbReference type="Pfam" id="PF13472"/>
    </source>
</evidence>
<feature type="chain" id="PRO_5020772380" evidence="1">
    <location>
        <begin position="37"/>
        <end position="445"/>
    </location>
</feature>
<dbReference type="InterPro" id="IPR013830">
    <property type="entry name" value="SGNH_hydro"/>
</dbReference>
<feature type="signal peptide" evidence="1">
    <location>
        <begin position="1"/>
        <end position="36"/>
    </location>
</feature>
<dbReference type="Pfam" id="PF13472">
    <property type="entry name" value="Lipase_GDSL_2"/>
    <property type="match status" value="1"/>
</dbReference>
<feature type="domain" description="SGNH hydrolase-type esterase" evidence="2">
    <location>
        <begin position="225"/>
        <end position="427"/>
    </location>
</feature>
<dbReference type="InterPro" id="IPR053140">
    <property type="entry name" value="GDSL_Rv0518-like"/>
</dbReference>
<dbReference type="SUPFAM" id="SSF52266">
    <property type="entry name" value="SGNH hydrolase"/>
    <property type="match status" value="1"/>
</dbReference>
<dbReference type="AlphaFoldDB" id="A0A4P6Q402"/>
<dbReference type="RefSeq" id="WP_131099049.1">
    <property type="nucleotide sequence ID" value="NZ_CP036455.1"/>
</dbReference>
<dbReference type="Proteomes" id="UP000292235">
    <property type="component" value="Chromosome"/>
</dbReference>
<dbReference type="CDD" id="cd01830">
    <property type="entry name" value="XynE_like"/>
    <property type="match status" value="1"/>
</dbReference>
<evidence type="ECO:0000256" key="1">
    <source>
        <dbReference type="SAM" id="SignalP"/>
    </source>
</evidence>
<dbReference type="PANTHER" id="PTHR43784:SF2">
    <property type="entry name" value="GDSL-LIKE LIPASE_ACYLHYDROLASE, PUTATIVE (AFU_ORTHOLOGUE AFUA_2G00820)-RELATED"/>
    <property type="match status" value="1"/>
</dbReference>
<proteinExistence type="predicted"/>